<dbReference type="Pfam" id="PF01026">
    <property type="entry name" value="TatD_DNase"/>
    <property type="match status" value="1"/>
</dbReference>
<feature type="region of interest" description="Disordered" evidence="4">
    <location>
        <begin position="1"/>
        <end position="21"/>
    </location>
</feature>
<comment type="caution">
    <text evidence="5">The sequence shown here is derived from an EMBL/GenBank/DDBJ whole genome shotgun (WGS) entry which is preliminary data.</text>
</comment>
<dbReference type="SUPFAM" id="SSF51556">
    <property type="entry name" value="Metallo-dependent hydrolases"/>
    <property type="match status" value="1"/>
</dbReference>
<accession>A0A839NA74</accession>
<feature type="binding site" evidence="3">
    <location>
        <position position="122"/>
    </location>
    <ligand>
        <name>a divalent metal cation</name>
        <dbReference type="ChEBI" id="CHEBI:60240"/>
        <label>1</label>
    </ligand>
</feature>
<name>A0A839NA74_9MICO</name>
<sequence length="287" mass="30857">MSKGHQQGRSDGPPPAPQPLPIAVVDNHTHLDIARDGHPAPDVEVALSQAAAVGVDRVVQIGCDLSGARFTVEQVAQHPRMLGGVAIHPNEAAKLAATGELAAAWDEIEQLAAHPRIRVIGETGLDYFRTGPEGVQAQHDSFRWHIDLAKRTGKALQIHDRDAHDDVLRILAEEGAPESTVMHCFSGDINLARTCVEKGYHLSFSGTVTFKNARALRDALAIVPLDRLLVETDAPYLTPAPYRGAVNSSYLVPITVRAMAEVLAIDVPTLCASLSANSERVYGSWTV</sequence>
<dbReference type="Gene3D" id="3.20.20.140">
    <property type="entry name" value="Metal-dependent hydrolases"/>
    <property type="match status" value="1"/>
</dbReference>
<dbReference type="CDD" id="cd01310">
    <property type="entry name" value="TatD_DNAse"/>
    <property type="match status" value="1"/>
</dbReference>
<feature type="binding site" evidence="3">
    <location>
        <position position="233"/>
    </location>
    <ligand>
        <name>a divalent metal cation</name>
        <dbReference type="ChEBI" id="CHEBI:60240"/>
        <label>1</label>
    </ligand>
</feature>
<protein>
    <submittedName>
        <fullName evidence="5">TatD DNase family protein</fullName>
        <ecNumber evidence="5">3.1.21.-</ecNumber>
    </submittedName>
</protein>
<dbReference type="InterPro" id="IPR015991">
    <property type="entry name" value="TatD/YcfH-like"/>
</dbReference>
<evidence type="ECO:0000256" key="2">
    <source>
        <dbReference type="ARBA" id="ARBA00022801"/>
    </source>
</evidence>
<evidence type="ECO:0000313" key="6">
    <source>
        <dbReference type="Proteomes" id="UP000559182"/>
    </source>
</evidence>
<keyword evidence="6" id="KW-1185">Reference proteome</keyword>
<feature type="binding site" evidence="3">
    <location>
        <position position="28"/>
    </location>
    <ligand>
        <name>a divalent metal cation</name>
        <dbReference type="ChEBI" id="CHEBI:60240"/>
        <label>1</label>
    </ligand>
</feature>
<keyword evidence="2 5" id="KW-0378">Hydrolase</keyword>
<evidence type="ECO:0000256" key="1">
    <source>
        <dbReference type="ARBA" id="ARBA00022723"/>
    </source>
</evidence>
<feature type="binding site" evidence="3">
    <location>
        <position position="30"/>
    </location>
    <ligand>
        <name>a divalent metal cation</name>
        <dbReference type="ChEBI" id="CHEBI:60240"/>
        <label>1</label>
    </ligand>
</feature>
<feature type="binding site" evidence="3">
    <location>
        <position position="159"/>
    </location>
    <ligand>
        <name>a divalent metal cation</name>
        <dbReference type="ChEBI" id="CHEBI:60240"/>
        <label>2</label>
    </ligand>
</feature>
<dbReference type="NCBIfam" id="TIGR00010">
    <property type="entry name" value="YchF/TatD family DNA exonuclease"/>
    <property type="match status" value="1"/>
</dbReference>
<dbReference type="EMBL" id="JACHVQ010000006">
    <property type="protein sequence ID" value="MBB2894668.1"/>
    <property type="molecule type" value="Genomic_DNA"/>
</dbReference>
<gene>
    <name evidence="5" type="ORF">FHU39_004714</name>
</gene>
<evidence type="ECO:0000313" key="5">
    <source>
        <dbReference type="EMBL" id="MBB2894668.1"/>
    </source>
</evidence>
<dbReference type="InterPro" id="IPR032466">
    <property type="entry name" value="Metal_Hydrolase"/>
</dbReference>
<dbReference type="Proteomes" id="UP000559182">
    <property type="component" value="Unassembled WGS sequence"/>
</dbReference>
<proteinExistence type="predicted"/>
<feature type="binding site" evidence="3">
    <location>
        <position position="183"/>
    </location>
    <ligand>
        <name>a divalent metal cation</name>
        <dbReference type="ChEBI" id="CHEBI:60240"/>
        <label>2</label>
    </ligand>
</feature>
<reference evidence="5 6" key="1">
    <citation type="submission" date="2020-08" db="EMBL/GenBank/DDBJ databases">
        <title>Sequencing the genomes of 1000 actinobacteria strains.</title>
        <authorList>
            <person name="Klenk H.-P."/>
        </authorList>
    </citation>
    <scope>NUCLEOTIDE SEQUENCE [LARGE SCALE GENOMIC DNA]</scope>
    <source>
        <strain evidence="5 6">DSM 105369</strain>
    </source>
</reference>
<dbReference type="GO" id="GO:0016788">
    <property type="term" value="F:hydrolase activity, acting on ester bonds"/>
    <property type="evidence" value="ECO:0007669"/>
    <property type="project" value="InterPro"/>
</dbReference>
<dbReference type="AlphaFoldDB" id="A0A839NA74"/>
<dbReference type="InterPro" id="IPR018228">
    <property type="entry name" value="DNase_TatD-rel_CS"/>
</dbReference>
<dbReference type="PANTHER" id="PTHR46124:SF2">
    <property type="entry name" value="D-AMINOACYL-TRNA DEACYLASE"/>
    <property type="match status" value="1"/>
</dbReference>
<dbReference type="PIRSF" id="PIRSF005902">
    <property type="entry name" value="DNase_TatD"/>
    <property type="match status" value="1"/>
</dbReference>
<evidence type="ECO:0000256" key="4">
    <source>
        <dbReference type="SAM" id="MobiDB-lite"/>
    </source>
</evidence>
<dbReference type="GO" id="GO:0005829">
    <property type="term" value="C:cytosol"/>
    <property type="evidence" value="ECO:0007669"/>
    <property type="project" value="TreeGrafter"/>
</dbReference>
<dbReference type="FunFam" id="3.20.20.140:FF:000005">
    <property type="entry name" value="TatD family hydrolase"/>
    <property type="match status" value="1"/>
</dbReference>
<evidence type="ECO:0000256" key="3">
    <source>
        <dbReference type="PIRSR" id="PIRSR005902-1"/>
    </source>
</evidence>
<organism evidence="5 6">
    <name type="scientific">Flexivirga oryzae</name>
    <dbReference type="NCBI Taxonomy" id="1794944"/>
    <lineage>
        <taxon>Bacteria</taxon>
        <taxon>Bacillati</taxon>
        <taxon>Actinomycetota</taxon>
        <taxon>Actinomycetes</taxon>
        <taxon>Micrococcales</taxon>
        <taxon>Dermacoccaceae</taxon>
        <taxon>Flexivirga</taxon>
    </lineage>
</organism>
<dbReference type="InterPro" id="IPR001130">
    <property type="entry name" value="TatD-like"/>
</dbReference>
<dbReference type="PROSITE" id="PS01091">
    <property type="entry name" value="TATD_3"/>
    <property type="match status" value="1"/>
</dbReference>
<dbReference type="PANTHER" id="PTHR46124">
    <property type="entry name" value="D-AMINOACYL-TRNA DEACYLASE"/>
    <property type="match status" value="1"/>
</dbReference>
<dbReference type="EC" id="3.1.21.-" evidence="5"/>
<keyword evidence="1 3" id="KW-0479">Metal-binding</keyword>
<dbReference type="GO" id="GO:0004536">
    <property type="term" value="F:DNA nuclease activity"/>
    <property type="evidence" value="ECO:0007669"/>
    <property type="project" value="InterPro"/>
</dbReference>
<dbReference type="GO" id="GO:0046872">
    <property type="term" value="F:metal ion binding"/>
    <property type="evidence" value="ECO:0007669"/>
    <property type="project" value="UniProtKB-KW"/>
</dbReference>